<dbReference type="SUPFAM" id="SSF89550">
    <property type="entry name" value="PHP domain-like"/>
    <property type="match status" value="1"/>
</dbReference>
<dbReference type="Proteomes" id="UP000295188">
    <property type="component" value="Unassembled WGS sequence"/>
</dbReference>
<evidence type="ECO:0000256" key="4">
    <source>
        <dbReference type="ARBA" id="ARBA00022605"/>
    </source>
</evidence>
<dbReference type="GO" id="GO:0004401">
    <property type="term" value="F:histidinol-phosphatase activity"/>
    <property type="evidence" value="ECO:0007669"/>
    <property type="project" value="UniProtKB-UniRule"/>
</dbReference>
<evidence type="ECO:0000256" key="7">
    <source>
        <dbReference type="ARBA" id="ARBA00049158"/>
    </source>
</evidence>
<keyword evidence="4 8" id="KW-0028">Amino-acid biosynthesis</keyword>
<evidence type="ECO:0000313" key="10">
    <source>
        <dbReference type="EMBL" id="TCS81970.1"/>
    </source>
</evidence>
<evidence type="ECO:0000256" key="5">
    <source>
        <dbReference type="ARBA" id="ARBA00022801"/>
    </source>
</evidence>
<protein>
    <recommendedName>
        <fullName evidence="3 8">Histidinol-phosphatase</fullName>
        <shortName evidence="8">HolPase</shortName>
        <ecNumber evidence="3 8">3.1.3.15</ecNumber>
    </recommendedName>
</protein>
<dbReference type="OrthoDB" id="9775255at2"/>
<dbReference type="GO" id="GO:0005737">
    <property type="term" value="C:cytoplasm"/>
    <property type="evidence" value="ECO:0007669"/>
    <property type="project" value="TreeGrafter"/>
</dbReference>
<comment type="caution">
    <text evidence="10">The sequence shown here is derived from an EMBL/GenBank/DDBJ whole genome shotgun (WGS) entry which is preliminary data.</text>
</comment>
<dbReference type="Gene3D" id="3.20.20.140">
    <property type="entry name" value="Metal-dependent hydrolases"/>
    <property type="match status" value="1"/>
</dbReference>
<dbReference type="PANTHER" id="PTHR21039">
    <property type="entry name" value="HISTIDINOL PHOSPHATASE-RELATED"/>
    <property type="match status" value="1"/>
</dbReference>
<dbReference type="EMBL" id="SMAA01000001">
    <property type="protein sequence ID" value="TCS81970.1"/>
    <property type="molecule type" value="Genomic_DNA"/>
</dbReference>
<accession>A0A4R3KFJ7</accession>
<evidence type="ECO:0000256" key="3">
    <source>
        <dbReference type="ARBA" id="ARBA00013085"/>
    </source>
</evidence>
<name>A0A4R3KFJ7_9FIRM</name>
<dbReference type="InterPro" id="IPR010140">
    <property type="entry name" value="Histidinol_P_phosphatase_HisJ"/>
</dbReference>
<dbReference type="PANTHER" id="PTHR21039:SF0">
    <property type="entry name" value="HISTIDINOL-PHOSPHATASE"/>
    <property type="match status" value="1"/>
</dbReference>
<dbReference type="GO" id="GO:0000105">
    <property type="term" value="P:L-histidine biosynthetic process"/>
    <property type="evidence" value="ECO:0007669"/>
    <property type="project" value="UniProtKB-UniRule"/>
</dbReference>
<dbReference type="AlphaFoldDB" id="A0A4R3KFJ7"/>
<comment type="pathway">
    <text evidence="1 8">Amino-acid biosynthesis; L-histidine biosynthesis; L-histidine from 5-phospho-alpha-D-ribose 1-diphosphate: step 8/9.</text>
</comment>
<keyword evidence="6 8" id="KW-0368">Histidine biosynthesis</keyword>
<comment type="similarity">
    <text evidence="2 8">Belongs to the PHP hydrolase family. HisK subfamily.</text>
</comment>
<evidence type="ECO:0000256" key="1">
    <source>
        <dbReference type="ARBA" id="ARBA00004970"/>
    </source>
</evidence>
<gene>
    <name evidence="10" type="ORF">EDC37_101141</name>
</gene>
<sequence length="241" mass="28020">MKLEDALKITQAMGIGLITTEHIDFDFPGDDLYEFDTDEYFARYQQYRDSDNLLLGVEVGMQQQTASRSEHFTQKAPFDMVIVSQHIIEGFDIYYPEYYQSKCKNEAYRIYLQNIADMLAIHPFGDVLGHIDYICRKAPYEDTQLRYDEFAPYIDKIWQTALTNNVVPEINTRRFTNKENITALAPIYKRYHEMGGRYATIGSDAHTIDAIGYKLAEAEQFLKRCGLTPVYFKNHQPVPMS</sequence>
<evidence type="ECO:0000256" key="6">
    <source>
        <dbReference type="ARBA" id="ARBA00023102"/>
    </source>
</evidence>
<evidence type="ECO:0000313" key="11">
    <source>
        <dbReference type="Proteomes" id="UP000295188"/>
    </source>
</evidence>
<organism evidence="10 11">
    <name type="scientific">Pectinatus cerevisiiphilus</name>
    <dbReference type="NCBI Taxonomy" id="86956"/>
    <lineage>
        <taxon>Bacteria</taxon>
        <taxon>Bacillati</taxon>
        <taxon>Bacillota</taxon>
        <taxon>Negativicutes</taxon>
        <taxon>Selenomonadales</taxon>
        <taxon>Selenomonadaceae</taxon>
        <taxon>Pectinatus</taxon>
    </lineage>
</organism>
<evidence type="ECO:0000259" key="9">
    <source>
        <dbReference type="Pfam" id="PF02811"/>
    </source>
</evidence>
<comment type="catalytic activity">
    <reaction evidence="7 8">
        <text>L-histidinol phosphate + H2O = L-histidinol + phosphate</text>
        <dbReference type="Rhea" id="RHEA:14465"/>
        <dbReference type="ChEBI" id="CHEBI:15377"/>
        <dbReference type="ChEBI" id="CHEBI:43474"/>
        <dbReference type="ChEBI" id="CHEBI:57699"/>
        <dbReference type="ChEBI" id="CHEBI:57980"/>
        <dbReference type="EC" id="3.1.3.15"/>
    </reaction>
</comment>
<evidence type="ECO:0000256" key="2">
    <source>
        <dbReference type="ARBA" id="ARBA00009152"/>
    </source>
</evidence>
<dbReference type="Pfam" id="PF02811">
    <property type="entry name" value="PHP"/>
    <property type="match status" value="1"/>
</dbReference>
<evidence type="ECO:0000256" key="8">
    <source>
        <dbReference type="RuleBase" id="RU366003"/>
    </source>
</evidence>
<dbReference type="EC" id="3.1.3.15" evidence="3 8"/>
<proteinExistence type="inferred from homology"/>
<reference evidence="10 11" key="1">
    <citation type="submission" date="2019-03" db="EMBL/GenBank/DDBJ databases">
        <title>Genomic Encyclopedia of Type Strains, Phase IV (KMG-IV): sequencing the most valuable type-strain genomes for metagenomic binning, comparative biology and taxonomic classification.</title>
        <authorList>
            <person name="Goeker M."/>
        </authorList>
    </citation>
    <scope>NUCLEOTIDE SEQUENCE [LARGE SCALE GENOMIC DNA]</scope>
    <source>
        <strain evidence="10 11">DSM 20467</strain>
    </source>
</reference>
<dbReference type="InterPro" id="IPR004013">
    <property type="entry name" value="PHP_dom"/>
</dbReference>
<keyword evidence="11" id="KW-1185">Reference proteome</keyword>
<keyword evidence="5 8" id="KW-0378">Hydrolase</keyword>
<feature type="domain" description="PHP" evidence="9">
    <location>
        <begin position="2"/>
        <end position="172"/>
    </location>
</feature>
<dbReference type="UniPathway" id="UPA00031">
    <property type="reaction ID" value="UER00013"/>
</dbReference>
<dbReference type="InterPro" id="IPR016195">
    <property type="entry name" value="Pol/histidinol_Pase-like"/>
</dbReference>